<evidence type="ECO:0000313" key="4">
    <source>
        <dbReference type="Proteomes" id="UP001383192"/>
    </source>
</evidence>
<feature type="compositionally biased region" description="Polar residues" evidence="1">
    <location>
        <begin position="1"/>
        <end position="11"/>
    </location>
</feature>
<dbReference type="AlphaFoldDB" id="A0AAW0D2E5"/>
<proteinExistence type="predicted"/>
<feature type="domain" description="HMG" evidence="2">
    <location>
        <begin position="271"/>
        <end position="394"/>
    </location>
</feature>
<organism evidence="3 4">
    <name type="scientific">Paramarasmius palmivorus</name>
    <dbReference type="NCBI Taxonomy" id="297713"/>
    <lineage>
        <taxon>Eukaryota</taxon>
        <taxon>Fungi</taxon>
        <taxon>Dikarya</taxon>
        <taxon>Basidiomycota</taxon>
        <taxon>Agaricomycotina</taxon>
        <taxon>Agaricomycetes</taxon>
        <taxon>Agaricomycetidae</taxon>
        <taxon>Agaricales</taxon>
        <taxon>Marasmiineae</taxon>
        <taxon>Marasmiaceae</taxon>
        <taxon>Paramarasmius</taxon>
    </lineage>
</organism>
<sequence>MESLSETSRTGVGTEAGVSEESEDNITNTDAATEDSYEEYVHLVEEQYLVFVQVTTFHYAVQGFDVARKSGSGTFYHLEARKSGEESVRLSCLCPDGKKGDCFHKRFYREFRDIRFRMNEDTVKSEGAVVLFRRQMIGAREEMWLNRFSVAYGSHSDALRSRTIVTYEGPDIGGGKWTCAKCPSKRCSHARMARQLLNVIVGNIEDLDEAEGEESNIPLDQMFMVDSVNAGSINESAVSYLPILPPEWAALPEDPSLYPRVSPAAPLPWILALHQTARSACGKHFFNPTAAIVQRECTIYTLVGKVKCQICVQPCPGCPRYQKCFIGPDARTYGIFNFNNSVLFTHELLDEYTNRYTGSETPFASFVIALGRIYQGRGERFIGEDLFRSAWFAFASLQVMEGDMFCPTCGSTPDTVIFDGVTLAFAKRHLQDSLQPPTYIPPDGLQRRRVRVRDQQWISNAVQSREPGVKGHKEVGPRVLFAQWIKKWGDRKVIEGQERKQMGEELKALSKELIAVGAKPVASALSTVYNAEGELRPWSVRRRYRVLFEQLSANESVVQMMNELGLQALKRFAKLPSVANASLLVDVPAMMLVCEQEVRTKQCDPILLELCCWMIGRAEEVLSKLMRGDNPNLEGITNSKHSGDNWKEVSRWSSIQRRFH</sequence>
<feature type="region of interest" description="Disordered" evidence="1">
    <location>
        <begin position="1"/>
        <end position="31"/>
    </location>
</feature>
<evidence type="ECO:0000313" key="3">
    <source>
        <dbReference type="EMBL" id="KAK7045785.1"/>
    </source>
</evidence>
<reference evidence="3 4" key="1">
    <citation type="submission" date="2024-01" db="EMBL/GenBank/DDBJ databases">
        <title>A draft genome for a cacao thread blight-causing isolate of Paramarasmius palmivorus.</title>
        <authorList>
            <person name="Baruah I.K."/>
            <person name="Bukari Y."/>
            <person name="Amoako-Attah I."/>
            <person name="Meinhardt L.W."/>
            <person name="Bailey B.A."/>
            <person name="Cohen S.P."/>
        </authorList>
    </citation>
    <scope>NUCLEOTIDE SEQUENCE [LARGE SCALE GENOMIC DNA]</scope>
    <source>
        <strain evidence="3 4">GH-12</strain>
    </source>
</reference>
<accession>A0AAW0D2E5</accession>
<protein>
    <recommendedName>
        <fullName evidence="2">HMG domain-containing protein</fullName>
    </recommendedName>
</protein>
<gene>
    <name evidence="3" type="ORF">VNI00_007186</name>
</gene>
<evidence type="ECO:0000256" key="1">
    <source>
        <dbReference type="SAM" id="MobiDB-lite"/>
    </source>
</evidence>
<dbReference type="Proteomes" id="UP001383192">
    <property type="component" value="Unassembled WGS sequence"/>
</dbReference>
<dbReference type="Pfam" id="PF18717">
    <property type="entry name" value="CxC4"/>
    <property type="match status" value="1"/>
</dbReference>
<evidence type="ECO:0000259" key="2">
    <source>
        <dbReference type="Pfam" id="PF18717"/>
    </source>
</evidence>
<dbReference type="EMBL" id="JAYKXP010000023">
    <property type="protein sequence ID" value="KAK7045785.1"/>
    <property type="molecule type" value="Genomic_DNA"/>
</dbReference>
<dbReference type="InterPro" id="IPR040648">
    <property type="entry name" value="HMGXB3_CxC4"/>
</dbReference>
<name>A0AAW0D2E5_9AGAR</name>
<keyword evidence="4" id="KW-1185">Reference proteome</keyword>
<comment type="caution">
    <text evidence="3">The sequence shown here is derived from an EMBL/GenBank/DDBJ whole genome shotgun (WGS) entry which is preliminary data.</text>
</comment>